<feature type="transmembrane region" description="Helical" evidence="8">
    <location>
        <begin position="12"/>
        <end position="31"/>
    </location>
</feature>
<dbReference type="Proteomes" id="UP000183190">
    <property type="component" value="Unassembled WGS sequence"/>
</dbReference>
<dbReference type="Pfam" id="PF02518">
    <property type="entry name" value="HATPase_c"/>
    <property type="match status" value="1"/>
</dbReference>
<accession>A0A1H6JSH4</accession>
<protein>
    <recommendedName>
        <fullName evidence="3">histidine kinase</fullName>
        <ecNumber evidence="3">2.7.13.3</ecNumber>
    </recommendedName>
</protein>
<dbReference type="OrthoDB" id="9773956at2"/>
<dbReference type="Gene3D" id="3.30.565.10">
    <property type="entry name" value="Histidine kinase-like ATPase, C-terminal domain"/>
    <property type="match status" value="1"/>
</dbReference>
<evidence type="ECO:0000256" key="6">
    <source>
        <dbReference type="ARBA" id="ARBA00022777"/>
    </source>
</evidence>
<evidence type="ECO:0000313" key="10">
    <source>
        <dbReference type="EMBL" id="SEH62254.1"/>
    </source>
</evidence>
<comment type="catalytic activity">
    <reaction evidence="1">
        <text>ATP + protein L-histidine = ADP + protein N-phospho-L-histidine.</text>
        <dbReference type="EC" id="2.7.13.3"/>
    </reaction>
</comment>
<dbReference type="GO" id="GO:0016036">
    <property type="term" value="P:cellular response to phosphate starvation"/>
    <property type="evidence" value="ECO:0007669"/>
    <property type="project" value="TreeGrafter"/>
</dbReference>
<dbReference type="PANTHER" id="PTHR45453">
    <property type="entry name" value="PHOSPHATE REGULON SENSOR PROTEIN PHOR"/>
    <property type="match status" value="1"/>
</dbReference>
<evidence type="ECO:0000256" key="7">
    <source>
        <dbReference type="ARBA" id="ARBA00023012"/>
    </source>
</evidence>
<dbReference type="InterPro" id="IPR036890">
    <property type="entry name" value="HATPase_C_sf"/>
</dbReference>
<evidence type="ECO:0000256" key="4">
    <source>
        <dbReference type="ARBA" id="ARBA00022553"/>
    </source>
</evidence>
<keyword evidence="8" id="KW-0472">Membrane</keyword>
<dbReference type="InterPro" id="IPR003661">
    <property type="entry name" value="HisK_dim/P_dom"/>
</dbReference>
<evidence type="ECO:0000256" key="2">
    <source>
        <dbReference type="ARBA" id="ARBA00004370"/>
    </source>
</evidence>
<evidence type="ECO:0000256" key="1">
    <source>
        <dbReference type="ARBA" id="ARBA00000085"/>
    </source>
</evidence>
<dbReference type="InterPro" id="IPR036097">
    <property type="entry name" value="HisK_dim/P_sf"/>
</dbReference>
<dbReference type="GO" id="GO:0005886">
    <property type="term" value="C:plasma membrane"/>
    <property type="evidence" value="ECO:0007669"/>
    <property type="project" value="TreeGrafter"/>
</dbReference>
<evidence type="ECO:0000256" key="3">
    <source>
        <dbReference type="ARBA" id="ARBA00012438"/>
    </source>
</evidence>
<evidence type="ECO:0000256" key="5">
    <source>
        <dbReference type="ARBA" id="ARBA00022679"/>
    </source>
</evidence>
<dbReference type="CDD" id="cd00082">
    <property type="entry name" value="HisKA"/>
    <property type="match status" value="1"/>
</dbReference>
<keyword evidence="8" id="KW-0812">Transmembrane</keyword>
<keyword evidence="4" id="KW-0597">Phosphoprotein</keyword>
<dbReference type="CDD" id="cd00075">
    <property type="entry name" value="HATPase"/>
    <property type="match status" value="1"/>
</dbReference>
<organism evidence="10 11">
    <name type="scientific">Ruminococcus flavefaciens</name>
    <dbReference type="NCBI Taxonomy" id="1265"/>
    <lineage>
        <taxon>Bacteria</taxon>
        <taxon>Bacillati</taxon>
        <taxon>Bacillota</taxon>
        <taxon>Clostridia</taxon>
        <taxon>Eubacteriales</taxon>
        <taxon>Oscillospiraceae</taxon>
        <taxon>Ruminococcus</taxon>
    </lineage>
</organism>
<dbReference type="RefSeq" id="WP_074716606.1">
    <property type="nucleotide sequence ID" value="NZ_FNWV01000005.1"/>
</dbReference>
<dbReference type="SUPFAM" id="SSF55874">
    <property type="entry name" value="ATPase domain of HSP90 chaperone/DNA topoisomerase II/histidine kinase"/>
    <property type="match status" value="1"/>
</dbReference>
<dbReference type="SMART" id="SM00388">
    <property type="entry name" value="HisKA"/>
    <property type="match status" value="1"/>
</dbReference>
<dbReference type="InterPro" id="IPR003594">
    <property type="entry name" value="HATPase_dom"/>
</dbReference>
<dbReference type="EMBL" id="FNWV01000005">
    <property type="protein sequence ID" value="SEH62254.1"/>
    <property type="molecule type" value="Genomic_DNA"/>
</dbReference>
<dbReference type="GO" id="GO:0004721">
    <property type="term" value="F:phosphoprotein phosphatase activity"/>
    <property type="evidence" value="ECO:0007669"/>
    <property type="project" value="TreeGrafter"/>
</dbReference>
<dbReference type="EC" id="2.7.13.3" evidence="3"/>
<keyword evidence="6 10" id="KW-0418">Kinase</keyword>
<keyword evidence="7" id="KW-0902">Two-component regulatory system</keyword>
<dbReference type="AlphaFoldDB" id="A0A1H6JSH4"/>
<evidence type="ECO:0000256" key="8">
    <source>
        <dbReference type="SAM" id="Phobius"/>
    </source>
</evidence>
<dbReference type="SMART" id="SM00387">
    <property type="entry name" value="HATPase_c"/>
    <property type="match status" value="1"/>
</dbReference>
<dbReference type="PROSITE" id="PS50109">
    <property type="entry name" value="HIS_KIN"/>
    <property type="match status" value="1"/>
</dbReference>
<dbReference type="Gene3D" id="1.10.287.130">
    <property type="match status" value="1"/>
</dbReference>
<gene>
    <name evidence="10" type="ORF">SAMN02910265_01810</name>
</gene>
<dbReference type="GO" id="GO:0000155">
    <property type="term" value="F:phosphorelay sensor kinase activity"/>
    <property type="evidence" value="ECO:0007669"/>
    <property type="project" value="InterPro"/>
</dbReference>
<comment type="subcellular location">
    <subcellularLocation>
        <location evidence="2">Membrane</location>
    </subcellularLocation>
</comment>
<dbReference type="SUPFAM" id="SSF47384">
    <property type="entry name" value="Homodimeric domain of signal transducing histidine kinase"/>
    <property type="match status" value="1"/>
</dbReference>
<reference evidence="10 11" key="1">
    <citation type="submission" date="2016-10" db="EMBL/GenBank/DDBJ databases">
        <authorList>
            <person name="de Groot N.N."/>
        </authorList>
    </citation>
    <scope>NUCLEOTIDE SEQUENCE [LARGE SCALE GENOMIC DNA]</scope>
    <source>
        <strain evidence="10 11">YAD2003</strain>
    </source>
</reference>
<dbReference type="InterPro" id="IPR004358">
    <property type="entry name" value="Sig_transdc_His_kin-like_C"/>
</dbReference>
<dbReference type="InterPro" id="IPR050351">
    <property type="entry name" value="BphY/WalK/GraS-like"/>
</dbReference>
<keyword evidence="8" id="KW-1133">Transmembrane helix</keyword>
<feature type="domain" description="Histidine kinase" evidence="9">
    <location>
        <begin position="122"/>
        <end position="333"/>
    </location>
</feature>
<keyword evidence="5" id="KW-0808">Transferase</keyword>
<dbReference type="Pfam" id="PF00512">
    <property type="entry name" value="HisKA"/>
    <property type="match status" value="1"/>
</dbReference>
<dbReference type="PRINTS" id="PR00344">
    <property type="entry name" value="BCTRLSENSOR"/>
</dbReference>
<dbReference type="PANTHER" id="PTHR45453:SF1">
    <property type="entry name" value="PHOSPHATE REGULON SENSOR PROTEIN PHOR"/>
    <property type="match status" value="1"/>
</dbReference>
<sequence length="334" mass="37683">MMKLLRNIEVFRSVIAFLILSLAAVIAVWIYDDRFLIPVILLCGGFTAIHFLTVFFRYRKISQLTSNIDRILHENENICLEDYNEGELALLQSEIHKMTVRLREQQSKLIEDKVYLADFLADVSHQIRTPLTSINILVSMLAEPDISFEKREQTVHKLYGLLSRIDWLINALLKMSKIDAGTVKFHGEKITMQQLLEKACMPVRVPIELHCQEFVVEADGELECDVAWSCEAIGNIVKNCMEHTPDGGTIKVVGSENALYSEIVITDSGSGIDAEDLPHIFERFYKGRASEDKGGFGIGLALARMIITGQNGTLKAENYSEGAMFTIRFYKGTV</sequence>
<evidence type="ECO:0000259" key="9">
    <source>
        <dbReference type="PROSITE" id="PS50109"/>
    </source>
</evidence>
<evidence type="ECO:0000313" key="11">
    <source>
        <dbReference type="Proteomes" id="UP000183190"/>
    </source>
</evidence>
<name>A0A1H6JSH4_RUMFL</name>
<feature type="transmembrane region" description="Helical" evidence="8">
    <location>
        <begin position="37"/>
        <end position="56"/>
    </location>
</feature>
<dbReference type="InterPro" id="IPR005467">
    <property type="entry name" value="His_kinase_dom"/>
</dbReference>
<proteinExistence type="predicted"/>